<evidence type="ECO:0000259" key="5">
    <source>
        <dbReference type="PROSITE" id="PS51387"/>
    </source>
</evidence>
<name>A0A0R3LAB1_9BRAD</name>
<gene>
    <name evidence="6" type="ORF">CP49_13590</name>
</gene>
<dbReference type="InterPro" id="IPR016166">
    <property type="entry name" value="FAD-bd_PCMH"/>
</dbReference>
<dbReference type="EMBL" id="LLXX01000121">
    <property type="protein sequence ID" value="KRR04828.1"/>
    <property type="molecule type" value="Genomic_DNA"/>
</dbReference>
<evidence type="ECO:0000313" key="6">
    <source>
        <dbReference type="EMBL" id="KRR04828.1"/>
    </source>
</evidence>
<evidence type="ECO:0000256" key="2">
    <source>
        <dbReference type="ARBA" id="ARBA00022630"/>
    </source>
</evidence>
<evidence type="ECO:0000256" key="1">
    <source>
        <dbReference type="ARBA" id="ARBA00001974"/>
    </source>
</evidence>
<dbReference type="SUPFAM" id="SSF55103">
    <property type="entry name" value="FAD-linked oxidases, C-terminal domain"/>
    <property type="match status" value="1"/>
</dbReference>
<dbReference type="STRING" id="1518501.CQ10_16270"/>
<dbReference type="InterPro" id="IPR016171">
    <property type="entry name" value="Vanillyl_alc_oxidase_C-sub2"/>
</dbReference>
<keyword evidence="4" id="KW-0560">Oxidoreductase</keyword>
<dbReference type="GO" id="GO:0016491">
    <property type="term" value="F:oxidoreductase activity"/>
    <property type="evidence" value="ECO:0007669"/>
    <property type="project" value="UniProtKB-KW"/>
</dbReference>
<dbReference type="InterPro" id="IPR006094">
    <property type="entry name" value="Oxid_FAD_bind_N"/>
</dbReference>
<dbReference type="Gene3D" id="3.30.70.2740">
    <property type="match status" value="1"/>
</dbReference>
<dbReference type="Gene3D" id="3.30.465.10">
    <property type="match status" value="1"/>
</dbReference>
<dbReference type="AlphaFoldDB" id="A0A0R3LAB1"/>
<dbReference type="RefSeq" id="WP_057851950.1">
    <property type="nucleotide sequence ID" value="NZ_LLXX01000121.1"/>
</dbReference>
<dbReference type="Gene3D" id="1.10.45.10">
    <property type="entry name" value="Vanillyl-alcohol Oxidase, Chain A, domain 4"/>
    <property type="match status" value="1"/>
</dbReference>
<dbReference type="InterPro" id="IPR016169">
    <property type="entry name" value="FAD-bd_PCMH_sub2"/>
</dbReference>
<keyword evidence="2" id="KW-0285">Flavoprotein</keyword>
<comment type="cofactor">
    <cofactor evidence="1">
        <name>FAD</name>
        <dbReference type="ChEBI" id="CHEBI:57692"/>
    </cofactor>
</comment>
<evidence type="ECO:0000256" key="4">
    <source>
        <dbReference type="ARBA" id="ARBA00023002"/>
    </source>
</evidence>
<comment type="caution">
    <text evidence="6">The sequence shown here is derived from an EMBL/GenBank/DDBJ whole genome shotgun (WGS) entry which is preliminary data.</text>
</comment>
<evidence type="ECO:0000256" key="3">
    <source>
        <dbReference type="ARBA" id="ARBA00022827"/>
    </source>
</evidence>
<dbReference type="SUPFAM" id="SSF56176">
    <property type="entry name" value="FAD-binding/transporter-associated domain-like"/>
    <property type="match status" value="1"/>
</dbReference>
<dbReference type="InterPro" id="IPR016164">
    <property type="entry name" value="FAD-linked_Oxase-like_C"/>
</dbReference>
<dbReference type="GO" id="GO:0071949">
    <property type="term" value="F:FAD binding"/>
    <property type="evidence" value="ECO:0007669"/>
    <property type="project" value="InterPro"/>
</dbReference>
<dbReference type="Proteomes" id="UP000051913">
    <property type="component" value="Unassembled WGS sequence"/>
</dbReference>
<sequence length="497" mass="52932">MAIMMPASDQAVLDRRSEIVAALRAIVPGEGVIDSAAEMLPYESDGLMAYRQPPMVVVLPDTAEQVSRILKYCGEQGIKVVPRGSGTSLSGGALPLADAVLLGLGKFKRIREIDFDNRVVVTEPGVTNLAISQAVAHAGFYYAPDPSSQIACSIGGNVAENSGGVHCLKYGMTTNNVLGCEIVLMSGEILRIGGKTAENSGYDLMGIITGSEGLLGVITEITVRILQKPETARALMVGFAEVEAAGECVVRIIGAGIIPGGMEMMDKPAIHAAEAFVHAGYPLDVEALLIIELDGPSVEVDELIKRVEAIAQGCGSTTCQISTSEAERNLFWAGRKAAFPAVGRISPDYLCMDGTIPRGALPKALARIRDLSAKYDLRVANVFHAGDGNLHPLILYDANQPGEIERAEAFGADILRACVEFGGVLTGEHGVGIEKRDLMPEMFSEVDLNQQQRLKCAFDAQGLLNPGKVFPTLHRCAELGRMHVHAGKLAFPDIPRF</sequence>
<accession>A0A0R3LAB1</accession>
<dbReference type="Pfam" id="PF01565">
    <property type="entry name" value="FAD_binding_4"/>
    <property type="match status" value="1"/>
</dbReference>
<organism evidence="6 7">
    <name type="scientific">Bradyrhizobium valentinum</name>
    <dbReference type="NCBI Taxonomy" id="1518501"/>
    <lineage>
        <taxon>Bacteria</taxon>
        <taxon>Pseudomonadati</taxon>
        <taxon>Pseudomonadota</taxon>
        <taxon>Alphaproteobacteria</taxon>
        <taxon>Hyphomicrobiales</taxon>
        <taxon>Nitrobacteraceae</taxon>
        <taxon>Bradyrhizobium</taxon>
    </lineage>
</organism>
<dbReference type="PANTHER" id="PTHR42934">
    <property type="entry name" value="GLYCOLATE OXIDASE SUBUNIT GLCD"/>
    <property type="match status" value="1"/>
</dbReference>
<dbReference type="InterPro" id="IPR036318">
    <property type="entry name" value="FAD-bd_PCMH-like_sf"/>
</dbReference>
<keyword evidence="3" id="KW-0274">FAD</keyword>
<dbReference type="PANTHER" id="PTHR42934:SF1">
    <property type="entry name" value="GLYCOLATE OXIDASE SUBUNIT GLCD"/>
    <property type="match status" value="1"/>
</dbReference>
<reference evidence="6 7" key="1">
    <citation type="submission" date="2014-03" db="EMBL/GenBank/DDBJ databases">
        <title>Bradyrhizobium valentinum sp. nov., isolated from effective nodules of Lupinus mariae-josephae, a lupine endemic of basic-lime soils in Eastern Spain.</title>
        <authorList>
            <person name="Duran D."/>
            <person name="Rey L."/>
            <person name="Navarro A."/>
            <person name="Busquets A."/>
            <person name="Imperial J."/>
            <person name="Ruiz-Argueso T."/>
        </authorList>
    </citation>
    <scope>NUCLEOTIDE SEQUENCE [LARGE SCALE GENOMIC DNA]</scope>
    <source>
        <strain evidence="6 7">LmjM3</strain>
    </source>
</reference>
<evidence type="ECO:0000313" key="7">
    <source>
        <dbReference type="Proteomes" id="UP000051913"/>
    </source>
</evidence>
<dbReference type="InterPro" id="IPR051914">
    <property type="entry name" value="FAD-linked_OxidoTrans_Type4"/>
</dbReference>
<protein>
    <submittedName>
        <fullName evidence="6">Glycolate oxidase subunit GlcD</fullName>
    </submittedName>
</protein>
<proteinExistence type="predicted"/>
<dbReference type="Pfam" id="PF02913">
    <property type="entry name" value="FAD-oxidase_C"/>
    <property type="match status" value="1"/>
</dbReference>
<feature type="domain" description="FAD-binding PCMH-type" evidence="5">
    <location>
        <begin position="50"/>
        <end position="228"/>
    </location>
</feature>
<dbReference type="InterPro" id="IPR004113">
    <property type="entry name" value="FAD-bd_oxidored_4_C"/>
</dbReference>
<dbReference type="PROSITE" id="PS51387">
    <property type="entry name" value="FAD_PCMH"/>
    <property type="match status" value="1"/>
</dbReference>
<keyword evidence="7" id="KW-1185">Reference proteome</keyword>